<proteinExistence type="predicted"/>
<evidence type="ECO:0000313" key="2">
    <source>
        <dbReference type="Proteomes" id="UP001163603"/>
    </source>
</evidence>
<gene>
    <name evidence="1" type="ORF">Pint_26215</name>
</gene>
<reference evidence="2" key="1">
    <citation type="journal article" date="2023" name="G3 (Bethesda)">
        <title>Genome assembly and association tests identify interacting loci associated with vigor, precocity, and sex in interspecific pistachio rootstocks.</title>
        <authorList>
            <person name="Palmer W."/>
            <person name="Jacygrad E."/>
            <person name="Sagayaradj S."/>
            <person name="Cavanaugh K."/>
            <person name="Han R."/>
            <person name="Bertier L."/>
            <person name="Beede B."/>
            <person name="Kafkas S."/>
            <person name="Golino D."/>
            <person name="Preece J."/>
            <person name="Michelmore R."/>
        </authorList>
    </citation>
    <scope>NUCLEOTIDE SEQUENCE [LARGE SCALE GENOMIC DNA]</scope>
</reference>
<organism evidence="1 2">
    <name type="scientific">Pistacia integerrima</name>
    <dbReference type="NCBI Taxonomy" id="434235"/>
    <lineage>
        <taxon>Eukaryota</taxon>
        <taxon>Viridiplantae</taxon>
        <taxon>Streptophyta</taxon>
        <taxon>Embryophyta</taxon>
        <taxon>Tracheophyta</taxon>
        <taxon>Spermatophyta</taxon>
        <taxon>Magnoliopsida</taxon>
        <taxon>eudicotyledons</taxon>
        <taxon>Gunneridae</taxon>
        <taxon>Pentapetalae</taxon>
        <taxon>rosids</taxon>
        <taxon>malvids</taxon>
        <taxon>Sapindales</taxon>
        <taxon>Anacardiaceae</taxon>
        <taxon>Pistacia</taxon>
    </lineage>
</organism>
<dbReference type="EMBL" id="CM047742">
    <property type="protein sequence ID" value="KAJ0035837.1"/>
    <property type="molecule type" value="Genomic_DNA"/>
</dbReference>
<comment type="caution">
    <text evidence="1">The sequence shown here is derived from an EMBL/GenBank/DDBJ whole genome shotgun (WGS) entry which is preliminary data.</text>
</comment>
<keyword evidence="2" id="KW-1185">Reference proteome</keyword>
<evidence type="ECO:0000313" key="1">
    <source>
        <dbReference type="EMBL" id="KAJ0035837.1"/>
    </source>
</evidence>
<sequence>MGWFNTLLTIVFHQTAAYSWLLVLVRFPDALIGIKEVEFISLISISGLKFTLFTLRPLNHILRFLHKSRNNLERRGKIGIKKS</sequence>
<dbReference type="Proteomes" id="UP001163603">
    <property type="component" value="Chromosome 7"/>
</dbReference>
<protein>
    <submittedName>
        <fullName evidence="1">Uncharacterized protein</fullName>
    </submittedName>
</protein>
<name>A0ACC0YHN2_9ROSI</name>
<accession>A0ACC0YHN2</accession>